<accession>A0A3A4NY00</accession>
<evidence type="ECO:0000313" key="3">
    <source>
        <dbReference type="Proteomes" id="UP000265882"/>
    </source>
</evidence>
<evidence type="ECO:0000256" key="1">
    <source>
        <dbReference type="SAM" id="SignalP"/>
    </source>
</evidence>
<proteinExistence type="predicted"/>
<feature type="signal peptide" evidence="1">
    <location>
        <begin position="1"/>
        <end position="22"/>
    </location>
</feature>
<keyword evidence="1" id="KW-0732">Signal</keyword>
<name>A0A3A4NY00_ABYX5</name>
<evidence type="ECO:0000313" key="2">
    <source>
        <dbReference type="EMBL" id="RJP23842.1"/>
    </source>
</evidence>
<gene>
    <name evidence="2" type="ORF">C4520_05205</name>
</gene>
<comment type="caution">
    <text evidence="2">The sequence shown here is derived from an EMBL/GenBank/DDBJ whole genome shotgun (WGS) entry which is preliminary data.</text>
</comment>
<feature type="chain" id="PRO_5017287025" evidence="1">
    <location>
        <begin position="23"/>
        <end position="63"/>
    </location>
</feature>
<sequence length="63" mass="6984">MKRRLLLLIIVLGITASFMACGATTRTNSKIEKLGMGDSSQSQVQTASADQPDWWLYDTPFGY</sequence>
<dbReference type="EMBL" id="QZKU01000042">
    <property type="protein sequence ID" value="RJP23842.1"/>
    <property type="molecule type" value="Genomic_DNA"/>
</dbReference>
<protein>
    <submittedName>
        <fullName evidence="2">Uncharacterized protein</fullName>
    </submittedName>
</protein>
<reference evidence="2 3" key="1">
    <citation type="journal article" date="2017" name="ISME J.">
        <title>Energy and carbon metabolisms in a deep terrestrial subsurface fluid microbial community.</title>
        <authorList>
            <person name="Momper L."/>
            <person name="Jungbluth S.P."/>
            <person name="Lee M.D."/>
            <person name="Amend J.P."/>
        </authorList>
    </citation>
    <scope>NUCLEOTIDE SEQUENCE [LARGE SCALE GENOMIC DNA]</scope>
    <source>
        <strain evidence="2">SURF_5</strain>
    </source>
</reference>
<dbReference type="PROSITE" id="PS51257">
    <property type="entry name" value="PROKAR_LIPOPROTEIN"/>
    <property type="match status" value="1"/>
</dbReference>
<dbReference type="Proteomes" id="UP000265882">
    <property type="component" value="Unassembled WGS sequence"/>
</dbReference>
<organism evidence="2 3">
    <name type="scientific">Abyssobacteria bacterium (strain SURF_5)</name>
    <dbReference type="NCBI Taxonomy" id="2093360"/>
    <lineage>
        <taxon>Bacteria</taxon>
        <taxon>Pseudomonadati</taxon>
        <taxon>Candidatus Hydrogenedentota</taxon>
        <taxon>Candidatus Abyssobacteria</taxon>
    </lineage>
</organism>
<dbReference type="AlphaFoldDB" id="A0A3A4NY00"/>